<proteinExistence type="predicted"/>
<sequence>MYRIIRFYKSGRKKTIKTVSTLEIAQLHCKDPRTKKEGVWFDGYTEIK</sequence>
<protein>
    <submittedName>
        <fullName evidence="1">Uncharacterized protein</fullName>
    </submittedName>
</protein>
<comment type="caution">
    <text evidence="1">The sequence shown here is derived from an EMBL/GenBank/DDBJ whole genome shotgun (WGS) entry which is preliminary data.</text>
</comment>
<organism evidence="1">
    <name type="scientific">marine sediment metagenome</name>
    <dbReference type="NCBI Taxonomy" id="412755"/>
    <lineage>
        <taxon>unclassified sequences</taxon>
        <taxon>metagenomes</taxon>
        <taxon>ecological metagenomes</taxon>
    </lineage>
</organism>
<accession>A0A0F9GWQ7</accession>
<evidence type="ECO:0000313" key="1">
    <source>
        <dbReference type="EMBL" id="KKL95096.1"/>
    </source>
</evidence>
<name>A0A0F9GWQ7_9ZZZZ</name>
<reference evidence="1" key="1">
    <citation type="journal article" date="2015" name="Nature">
        <title>Complex archaea that bridge the gap between prokaryotes and eukaryotes.</title>
        <authorList>
            <person name="Spang A."/>
            <person name="Saw J.H."/>
            <person name="Jorgensen S.L."/>
            <person name="Zaremba-Niedzwiedzka K."/>
            <person name="Martijn J."/>
            <person name="Lind A.E."/>
            <person name="van Eijk R."/>
            <person name="Schleper C."/>
            <person name="Guy L."/>
            <person name="Ettema T.J."/>
        </authorList>
    </citation>
    <scope>NUCLEOTIDE SEQUENCE</scope>
</reference>
<gene>
    <name evidence="1" type="ORF">LCGC14_1858020</name>
</gene>
<dbReference type="EMBL" id="LAZR01018765">
    <property type="protein sequence ID" value="KKL95096.1"/>
    <property type="molecule type" value="Genomic_DNA"/>
</dbReference>
<dbReference type="AlphaFoldDB" id="A0A0F9GWQ7"/>